<evidence type="ECO:0000259" key="2">
    <source>
        <dbReference type="Pfam" id="PF01494"/>
    </source>
</evidence>
<evidence type="ECO:0000313" key="3">
    <source>
        <dbReference type="EMBL" id="MFB9733429.1"/>
    </source>
</evidence>
<evidence type="ECO:0000256" key="1">
    <source>
        <dbReference type="SAM" id="MobiDB-lite"/>
    </source>
</evidence>
<dbReference type="GO" id="GO:0016491">
    <property type="term" value="F:oxidoreductase activity"/>
    <property type="evidence" value="ECO:0007669"/>
    <property type="project" value="UniProtKB-KW"/>
</dbReference>
<feature type="region of interest" description="Disordered" evidence="1">
    <location>
        <begin position="375"/>
        <end position="409"/>
    </location>
</feature>
<dbReference type="InterPro" id="IPR036188">
    <property type="entry name" value="FAD/NAD-bd_sf"/>
</dbReference>
<dbReference type="EMBL" id="JBHMAX010000036">
    <property type="protein sequence ID" value="MFB9733429.1"/>
    <property type="molecule type" value="Genomic_DNA"/>
</dbReference>
<gene>
    <name evidence="3" type="ORF">ACFFN0_15375</name>
</gene>
<reference evidence="3 4" key="1">
    <citation type="submission" date="2024-09" db="EMBL/GenBank/DDBJ databases">
        <authorList>
            <person name="Sun Q."/>
            <person name="Mori K."/>
        </authorList>
    </citation>
    <scope>NUCLEOTIDE SEQUENCE [LARGE SCALE GENOMIC DNA]</scope>
    <source>
        <strain evidence="3 4">JCM 12763</strain>
    </source>
</reference>
<sequence length="409" mass="43857">MADLPVTVHVDVLVVGAGLAGLRTATRLAEAGHEVLLVDSRASLGVGIRTTGIFVHRTLQDFHFPPHTLGPAIRRVVLYPPSHRRPVDLRSERDEFRVGRMAELCTWAGEQAEQHGVQIMLGTSYQGRDGAAYHLQGPHGAVRVLARLVVGADGARSRVARDLGLDTNRALLVGAEETYPVHDPTDPPPTFHCTLDPRIAPGYLAWVVHDGVHVHVGTAGYPAQFRHGLRQSLATYRAQAPGLSTATRTGPVEHRAGPIPVGGLLRRIGNRDGLLVGDAAGAVSPLTAGGLDPCLRLSDHAALILDEALRTGRRESLDRYDAAPLRRRLRGRTALRTVLAHTSSSRLVEAAFTGLRTTPGRAAARQILFSDRSFPIDAPTAPGEGEDVTPRQGRTVEACPGDARVTTPR</sequence>
<proteinExistence type="predicted"/>
<dbReference type="Pfam" id="PF13450">
    <property type="entry name" value="NAD_binding_8"/>
    <property type="match status" value="1"/>
</dbReference>
<feature type="domain" description="FAD-binding" evidence="2">
    <location>
        <begin position="110"/>
        <end position="323"/>
    </location>
</feature>
<organism evidence="3 4">
    <name type="scientific">Ornithinimicrobium kibberense</name>
    <dbReference type="NCBI Taxonomy" id="282060"/>
    <lineage>
        <taxon>Bacteria</taxon>
        <taxon>Bacillati</taxon>
        <taxon>Actinomycetota</taxon>
        <taxon>Actinomycetes</taxon>
        <taxon>Micrococcales</taxon>
        <taxon>Ornithinimicrobiaceae</taxon>
        <taxon>Ornithinimicrobium</taxon>
    </lineage>
</organism>
<dbReference type="Pfam" id="PF01494">
    <property type="entry name" value="FAD_binding_3"/>
    <property type="match status" value="1"/>
</dbReference>
<dbReference type="PANTHER" id="PTHR42685:SF18">
    <property type="entry name" value="DIGERANYLGERANYLGLYCEROPHOSPHOLIPID REDUCTASE"/>
    <property type="match status" value="1"/>
</dbReference>
<comment type="caution">
    <text evidence="3">The sequence shown here is derived from an EMBL/GenBank/DDBJ whole genome shotgun (WGS) entry which is preliminary data.</text>
</comment>
<dbReference type="RefSeq" id="WP_141339243.1">
    <property type="nucleotide sequence ID" value="NZ_JBHMAX010000036.1"/>
</dbReference>
<dbReference type="InterPro" id="IPR002938">
    <property type="entry name" value="FAD-bd"/>
</dbReference>
<dbReference type="EC" id="1.-.-.-" evidence="3"/>
<dbReference type="Proteomes" id="UP001589613">
    <property type="component" value="Unassembled WGS sequence"/>
</dbReference>
<dbReference type="Gene3D" id="3.50.50.60">
    <property type="entry name" value="FAD/NAD(P)-binding domain"/>
    <property type="match status" value="1"/>
</dbReference>
<name>A0ABV5V6F7_9MICO</name>
<dbReference type="InterPro" id="IPR050407">
    <property type="entry name" value="Geranylgeranyl_reductase"/>
</dbReference>
<dbReference type="SUPFAM" id="SSF51905">
    <property type="entry name" value="FAD/NAD(P)-binding domain"/>
    <property type="match status" value="1"/>
</dbReference>
<keyword evidence="4" id="KW-1185">Reference proteome</keyword>
<evidence type="ECO:0000313" key="4">
    <source>
        <dbReference type="Proteomes" id="UP001589613"/>
    </source>
</evidence>
<keyword evidence="3" id="KW-0560">Oxidoreductase</keyword>
<dbReference type="PANTHER" id="PTHR42685">
    <property type="entry name" value="GERANYLGERANYL DIPHOSPHATE REDUCTASE"/>
    <property type="match status" value="1"/>
</dbReference>
<dbReference type="PRINTS" id="PR00420">
    <property type="entry name" value="RNGMNOXGNASE"/>
</dbReference>
<protein>
    <submittedName>
        <fullName evidence="3">NAD(P)/FAD-dependent oxidoreductase</fullName>
        <ecNumber evidence="3">1.-.-.-</ecNumber>
    </submittedName>
</protein>
<accession>A0ABV5V6F7</accession>